<accession>A0AAN7CW08</accession>
<gene>
    <name evidence="2" type="ORF">C7999DRAFT_30657</name>
</gene>
<name>A0AAN7CW08_9PEZI</name>
<dbReference type="Proteomes" id="UP001303647">
    <property type="component" value="Unassembled WGS sequence"/>
</dbReference>
<evidence type="ECO:0000256" key="1">
    <source>
        <dbReference type="SAM" id="MobiDB-lite"/>
    </source>
</evidence>
<keyword evidence="3" id="KW-1185">Reference proteome</keyword>
<proteinExistence type="predicted"/>
<reference evidence="2" key="2">
    <citation type="submission" date="2023-05" db="EMBL/GenBank/DDBJ databases">
        <authorList>
            <consortium name="Lawrence Berkeley National Laboratory"/>
            <person name="Steindorff A."/>
            <person name="Hensen N."/>
            <person name="Bonometti L."/>
            <person name="Westerberg I."/>
            <person name="Brannstrom I.O."/>
            <person name="Guillou S."/>
            <person name="Cros-Aarteil S."/>
            <person name="Calhoun S."/>
            <person name="Haridas S."/>
            <person name="Kuo A."/>
            <person name="Mondo S."/>
            <person name="Pangilinan J."/>
            <person name="Riley R."/>
            <person name="Labutti K."/>
            <person name="Andreopoulos B."/>
            <person name="Lipzen A."/>
            <person name="Chen C."/>
            <person name="Yanf M."/>
            <person name="Daum C."/>
            <person name="Ng V."/>
            <person name="Clum A."/>
            <person name="Ohm R."/>
            <person name="Martin F."/>
            <person name="Silar P."/>
            <person name="Natvig D."/>
            <person name="Lalanne C."/>
            <person name="Gautier V."/>
            <person name="Ament-Velasquez S.L."/>
            <person name="Kruys A."/>
            <person name="Hutchinson M.I."/>
            <person name="Powell A.J."/>
            <person name="Barry K."/>
            <person name="Miller A.N."/>
            <person name="Grigoriev I.V."/>
            <person name="Debuchy R."/>
            <person name="Gladieux P."/>
            <person name="Thoren M.H."/>
            <person name="Johannesson H."/>
        </authorList>
    </citation>
    <scope>NUCLEOTIDE SEQUENCE</scope>
    <source>
        <strain evidence="2">CBS 359.72</strain>
    </source>
</reference>
<reference evidence="2" key="1">
    <citation type="journal article" date="2023" name="Mol. Phylogenet. Evol.">
        <title>Genome-scale phylogeny and comparative genomics of the fungal order Sordariales.</title>
        <authorList>
            <person name="Hensen N."/>
            <person name="Bonometti L."/>
            <person name="Westerberg I."/>
            <person name="Brannstrom I.O."/>
            <person name="Guillou S."/>
            <person name="Cros-Aarteil S."/>
            <person name="Calhoun S."/>
            <person name="Haridas S."/>
            <person name="Kuo A."/>
            <person name="Mondo S."/>
            <person name="Pangilinan J."/>
            <person name="Riley R."/>
            <person name="LaButti K."/>
            <person name="Andreopoulos B."/>
            <person name="Lipzen A."/>
            <person name="Chen C."/>
            <person name="Yan M."/>
            <person name="Daum C."/>
            <person name="Ng V."/>
            <person name="Clum A."/>
            <person name="Steindorff A."/>
            <person name="Ohm R.A."/>
            <person name="Martin F."/>
            <person name="Silar P."/>
            <person name="Natvig D.O."/>
            <person name="Lalanne C."/>
            <person name="Gautier V."/>
            <person name="Ament-Velasquez S.L."/>
            <person name="Kruys A."/>
            <person name="Hutchinson M.I."/>
            <person name="Powell A.J."/>
            <person name="Barry K."/>
            <person name="Miller A.N."/>
            <person name="Grigoriev I.V."/>
            <person name="Debuchy R."/>
            <person name="Gladieux P."/>
            <person name="Hiltunen Thoren M."/>
            <person name="Johannesson H."/>
        </authorList>
    </citation>
    <scope>NUCLEOTIDE SEQUENCE</scope>
    <source>
        <strain evidence="2">CBS 359.72</strain>
    </source>
</reference>
<comment type="caution">
    <text evidence="2">The sequence shown here is derived from an EMBL/GenBank/DDBJ whole genome shotgun (WGS) entry which is preliminary data.</text>
</comment>
<sequence>MASNNQASGTNYSSSQSGIPTPQPSSNDGLGASAAGSNGSTAPNQWQVSEQLLQYLAQPVAEDGSLYGRLVNQPPQGDLADRVVFYAARAQQKMDRF</sequence>
<feature type="compositionally biased region" description="Polar residues" evidence="1">
    <location>
        <begin position="1"/>
        <end position="20"/>
    </location>
</feature>
<organism evidence="2 3">
    <name type="scientific">Corynascus novoguineensis</name>
    <dbReference type="NCBI Taxonomy" id="1126955"/>
    <lineage>
        <taxon>Eukaryota</taxon>
        <taxon>Fungi</taxon>
        <taxon>Dikarya</taxon>
        <taxon>Ascomycota</taxon>
        <taxon>Pezizomycotina</taxon>
        <taxon>Sordariomycetes</taxon>
        <taxon>Sordariomycetidae</taxon>
        <taxon>Sordariales</taxon>
        <taxon>Chaetomiaceae</taxon>
        <taxon>Corynascus</taxon>
    </lineage>
</organism>
<feature type="compositionally biased region" description="Low complexity" evidence="1">
    <location>
        <begin position="25"/>
        <end position="42"/>
    </location>
</feature>
<evidence type="ECO:0000313" key="3">
    <source>
        <dbReference type="Proteomes" id="UP001303647"/>
    </source>
</evidence>
<dbReference type="EMBL" id="MU857630">
    <property type="protein sequence ID" value="KAK4248965.1"/>
    <property type="molecule type" value="Genomic_DNA"/>
</dbReference>
<protein>
    <submittedName>
        <fullName evidence="2">Uncharacterized protein</fullName>
    </submittedName>
</protein>
<feature type="region of interest" description="Disordered" evidence="1">
    <location>
        <begin position="1"/>
        <end position="45"/>
    </location>
</feature>
<dbReference type="AlphaFoldDB" id="A0AAN7CW08"/>
<evidence type="ECO:0000313" key="2">
    <source>
        <dbReference type="EMBL" id="KAK4248965.1"/>
    </source>
</evidence>